<protein>
    <recommendedName>
        <fullName evidence="4">Integral membrane protein</fullName>
    </recommendedName>
</protein>
<evidence type="ECO:0000313" key="2">
    <source>
        <dbReference type="EMBL" id="MCP2256507.1"/>
    </source>
</evidence>
<evidence type="ECO:0008006" key="4">
    <source>
        <dbReference type="Google" id="ProtNLM"/>
    </source>
</evidence>
<keyword evidence="3" id="KW-1185">Reference proteome</keyword>
<reference evidence="2 3" key="1">
    <citation type="submission" date="2022-06" db="EMBL/GenBank/DDBJ databases">
        <title>Genomic Encyclopedia of Archaeal and Bacterial Type Strains, Phase II (KMG-II): from individual species to whole genera.</title>
        <authorList>
            <person name="Goeker M."/>
        </authorList>
    </citation>
    <scope>NUCLEOTIDE SEQUENCE [LARGE SCALE GENOMIC DNA]</scope>
    <source>
        <strain evidence="2 3">DSM 40477</strain>
    </source>
</reference>
<organism evidence="2 3">
    <name type="scientific">Streptoalloteichus tenebrarius (strain ATCC 17920 / DSM 40477 / JCM 4838 / CBS 697.72 / NBRC 16177 / NCIMB 11028 / NRRL B-12390 / A12253. 1 / ISP 5477)</name>
    <name type="common">Streptomyces tenebrarius</name>
    <dbReference type="NCBI Taxonomy" id="1933"/>
    <lineage>
        <taxon>Bacteria</taxon>
        <taxon>Bacillati</taxon>
        <taxon>Actinomycetota</taxon>
        <taxon>Actinomycetes</taxon>
        <taxon>Pseudonocardiales</taxon>
        <taxon>Pseudonocardiaceae</taxon>
        <taxon>Streptoalloteichus</taxon>
    </lineage>
</organism>
<dbReference type="RefSeq" id="WP_253667503.1">
    <property type="nucleotide sequence ID" value="NZ_JAMTCP010000001.1"/>
</dbReference>
<dbReference type="EMBL" id="JAMTCP010000001">
    <property type="protein sequence ID" value="MCP2256507.1"/>
    <property type="molecule type" value="Genomic_DNA"/>
</dbReference>
<dbReference type="Proteomes" id="UP001205311">
    <property type="component" value="Unassembled WGS sequence"/>
</dbReference>
<evidence type="ECO:0000313" key="3">
    <source>
        <dbReference type="Proteomes" id="UP001205311"/>
    </source>
</evidence>
<keyword evidence="1" id="KW-1133">Transmembrane helix</keyword>
<gene>
    <name evidence="2" type="ORF">LX15_000190</name>
</gene>
<sequence>MRAFLGRLTGSTTEDPALASTWLVLVLVVLVLVVVVLGLRATVRLHRRGAELPAVLTCALTALLVSPVSRHHHWVWCAPLVVHLWVSGRRVLLVGLVAVLGLLVFVVVVYSSGRFPGSGVGGRGAVALPRLAPESTHRDEPVPVLSRG</sequence>
<feature type="transmembrane region" description="Helical" evidence="1">
    <location>
        <begin position="90"/>
        <end position="110"/>
    </location>
</feature>
<accession>A0ABT1HLW8</accession>
<keyword evidence="1" id="KW-0472">Membrane</keyword>
<proteinExistence type="predicted"/>
<evidence type="ECO:0000256" key="1">
    <source>
        <dbReference type="SAM" id="Phobius"/>
    </source>
</evidence>
<keyword evidence="1" id="KW-0812">Transmembrane</keyword>
<feature type="transmembrane region" description="Helical" evidence="1">
    <location>
        <begin position="20"/>
        <end position="39"/>
    </location>
</feature>
<name>A0ABT1HLW8_STRSD</name>
<comment type="caution">
    <text evidence="2">The sequence shown here is derived from an EMBL/GenBank/DDBJ whole genome shotgun (WGS) entry which is preliminary data.</text>
</comment>